<sequence length="155" mass="17403">MTTPQQLAKHLRELHTGNNVAGVNLRDALAGVTLRQAIEKVHGLNSIAMLVFHVNYYVNVVLKVMQGKPLDAHDKYSFGLGPLETEEAWQQLVNKAFSEAEQLAGLIEQMSETQLQEDFASGKYGNNFRNLLGQVEHTYYHLGQISLIKKMVQQP</sequence>
<dbReference type="InterPro" id="IPR024775">
    <property type="entry name" value="DinB-like"/>
</dbReference>
<dbReference type="RefSeq" id="WP_209145014.1">
    <property type="nucleotide sequence ID" value="NZ_JAGHKP010000001.1"/>
</dbReference>
<dbReference type="EMBL" id="JAGHKP010000001">
    <property type="protein sequence ID" value="MBO9152143.1"/>
    <property type="molecule type" value="Genomic_DNA"/>
</dbReference>
<keyword evidence="3" id="KW-1185">Reference proteome</keyword>
<dbReference type="Pfam" id="PF12867">
    <property type="entry name" value="DinB_2"/>
    <property type="match status" value="1"/>
</dbReference>
<organism evidence="2 3">
    <name type="scientific">Chitinophaga chungangae</name>
    <dbReference type="NCBI Taxonomy" id="2821488"/>
    <lineage>
        <taxon>Bacteria</taxon>
        <taxon>Pseudomonadati</taxon>
        <taxon>Bacteroidota</taxon>
        <taxon>Chitinophagia</taxon>
        <taxon>Chitinophagales</taxon>
        <taxon>Chitinophagaceae</taxon>
        <taxon>Chitinophaga</taxon>
    </lineage>
</organism>
<reference evidence="3" key="1">
    <citation type="submission" date="2021-03" db="EMBL/GenBank/DDBJ databases">
        <title>Assistant Professor.</title>
        <authorList>
            <person name="Huq M.A."/>
        </authorList>
    </citation>
    <scope>NUCLEOTIDE SEQUENCE [LARGE SCALE GENOMIC DNA]</scope>
    <source>
        <strain evidence="3">MAH-28</strain>
    </source>
</reference>
<accession>A0ABS3YBU3</accession>
<dbReference type="InterPro" id="IPR034660">
    <property type="entry name" value="DinB/YfiT-like"/>
</dbReference>
<feature type="domain" description="DinB-like" evidence="1">
    <location>
        <begin position="24"/>
        <end position="145"/>
    </location>
</feature>
<dbReference type="Proteomes" id="UP000679126">
    <property type="component" value="Unassembled WGS sequence"/>
</dbReference>
<gene>
    <name evidence="2" type="ORF">J7I43_07970</name>
</gene>
<dbReference type="SUPFAM" id="SSF109854">
    <property type="entry name" value="DinB/YfiT-like putative metalloenzymes"/>
    <property type="match status" value="1"/>
</dbReference>
<evidence type="ECO:0000313" key="3">
    <source>
        <dbReference type="Proteomes" id="UP000679126"/>
    </source>
</evidence>
<name>A0ABS3YBU3_9BACT</name>
<proteinExistence type="predicted"/>
<evidence type="ECO:0000259" key="1">
    <source>
        <dbReference type="Pfam" id="PF12867"/>
    </source>
</evidence>
<protein>
    <recommendedName>
        <fullName evidence="1">DinB-like domain-containing protein</fullName>
    </recommendedName>
</protein>
<evidence type="ECO:0000313" key="2">
    <source>
        <dbReference type="EMBL" id="MBO9152143.1"/>
    </source>
</evidence>
<comment type="caution">
    <text evidence="2">The sequence shown here is derived from an EMBL/GenBank/DDBJ whole genome shotgun (WGS) entry which is preliminary data.</text>
</comment>
<dbReference type="Gene3D" id="1.20.120.450">
    <property type="entry name" value="dinb family like domain"/>
    <property type="match status" value="1"/>
</dbReference>